<feature type="compositionally biased region" description="Polar residues" evidence="10">
    <location>
        <begin position="18"/>
        <end position="40"/>
    </location>
</feature>
<evidence type="ECO:0000256" key="1">
    <source>
        <dbReference type="ARBA" id="ARBA00004567"/>
    </source>
</evidence>
<keyword evidence="3" id="KW-0813">Transport</keyword>
<dbReference type="GO" id="GO:0006606">
    <property type="term" value="P:protein import into nucleus"/>
    <property type="evidence" value="ECO:0007669"/>
    <property type="project" value="TreeGrafter"/>
</dbReference>
<dbReference type="Pfam" id="PF05064">
    <property type="entry name" value="Nsp1_C"/>
    <property type="match status" value="1"/>
</dbReference>
<evidence type="ECO:0000256" key="3">
    <source>
        <dbReference type="ARBA" id="ARBA00022448"/>
    </source>
</evidence>
<name>A0A915D2P0_9BILA</name>
<evidence type="ECO:0000256" key="4">
    <source>
        <dbReference type="ARBA" id="ARBA00022816"/>
    </source>
</evidence>
<feature type="domain" description="Nucleoporin NSP1-like C-terminal" evidence="11">
    <location>
        <begin position="342"/>
        <end position="430"/>
    </location>
</feature>
<reference evidence="13" key="1">
    <citation type="submission" date="2022-11" db="UniProtKB">
        <authorList>
            <consortium name="WormBaseParasite"/>
        </authorList>
    </citation>
    <scope>IDENTIFICATION</scope>
</reference>
<evidence type="ECO:0000313" key="12">
    <source>
        <dbReference type="Proteomes" id="UP000887574"/>
    </source>
</evidence>
<feature type="compositionally biased region" description="Low complexity" evidence="10">
    <location>
        <begin position="44"/>
        <end position="58"/>
    </location>
</feature>
<dbReference type="InterPro" id="IPR025574">
    <property type="entry name" value="Nucleoporin_FG_rpt"/>
</dbReference>
<dbReference type="Pfam" id="PF13634">
    <property type="entry name" value="Nucleoporin_FG"/>
    <property type="match status" value="3"/>
</dbReference>
<keyword evidence="6" id="KW-0811">Translocation</keyword>
<dbReference type="GO" id="GO:0006405">
    <property type="term" value="P:RNA export from nucleus"/>
    <property type="evidence" value="ECO:0007669"/>
    <property type="project" value="TreeGrafter"/>
</dbReference>
<dbReference type="Gene3D" id="1.20.5.170">
    <property type="match status" value="1"/>
</dbReference>
<feature type="coiled-coil region" evidence="9">
    <location>
        <begin position="340"/>
        <end position="433"/>
    </location>
</feature>
<evidence type="ECO:0000256" key="2">
    <source>
        <dbReference type="ARBA" id="ARBA00005911"/>
    </source>
</evidence>
<evidence type="ECO:0000256" key="5">
    <source>
        <dbReference type="ARBA" id="ARBA00022927"/>
    </source>
</evidence>
<dbReference type="InterPro" id="IPR026010">
    <property type="entry name" value="NSP1/NUP62"/>
</dbReference>
<feature type="compositionally biased region" description="Polar residues" evidence="10">
    <location>
        <begin position="1"/>
        <end position="10"/>
    </location>
</feature>
<keyword evidence="7" id="KW-0906">Nuclear pore complex</keyword>
<evidence type="ECO:0000256" key="8">
    <source>
        <dbReference type="ARBA" id="ARBA00023242"/>
    </source>
</evidence>
<keyword evidence="9" id="KW-0175">Coiled coil</keyword>
<feature type="region of interest" description="Disordered" evidence="10">
    <location>
        <begin position="1"/>
        <end position="60"/>
    </location>
</feature>
<dbReference type="WBParaSite" id="jg15201">
    <property type="protein sequence ID" value="jg15201"/>
    <property type="gene ID" value="jg15201"/>
</dbReference>
<feature type="compositionally biased region" description="Low complexity" evidence="10">
    <location>
        <begin position="228"/>
        <end position="238"/>
    </location>
</feature>
<evidence type="ECO:0000259" key="11">
    <source>
        <dbReference type="Pfam" id="PF05064"/>
    </source>
</evidence>
<dbReference type="InterPro" id="IPR007758">
    <property type="entry name" value="Nucleoporin_NSP1_C"/>
</dbReference>
<proteinExistence type="inferred from homology"/>
<keyword evidence="8" id="KW-0539">Nucleus</keyword>
<evidence type="ECO:0000313" key="13">
    <source>
        <dbReference type="WBParaSite" id="jg15201"/>
    </source>
</evidence>
<dbReference type="AlphaFoldDB" id="A0A915D2P0"/>
<dbReference type="PANTHER" id="PTHR12084:SF0">
    <property type="entry name" value="NUCLEAR PORE GLYCOPROTEIN P62"/>
    <property type="match status" value="1"/>
</dbReference>
<evidence type="ECO:0000256" key="10">
    <source>
        <dbReference type="SAM" id="MobiDB-lite"/>
    </source>
</evidence>
<keyword evidence="5" id="KW-0653">Protein transport</keyword>
<comment type="subcellular location">
    <subcellularLocation>
        <location evidence="1">Nucleus</location>
        <location evidence="1">Nuclear pore complex</location>
    </subcellularLocation>
</comment>
<keyword evidence="12" id="KW-1185">Reference proteome</keyword>
<feature type="region of interest" description="Disordered" evidence="10">
    <location>
        <begin position="228"/>
        <end position="251"/>
    </location>
</feature>
<accession>A0A915D2P0</accession>
<organism evidence="12 13">
    <name type="scientific">Ditylenchus dipsaci</name>
    <dbReference type="NCBI Taxonomy" id="166011"/>
    <lineage>
        <taxon>Eukaryota</taxon>
        <taxon>Metazoa</taxon>
        <taxon>Ecdysozoa</taxon>
        <taxon>Nematoda</taxon>
        <taxon>Chromadorea</taxon>
        <taxon>Rhabditida</taxon>
        <taxon>Tylenchina</taxon>
        <taxon>Tylenchomorpha</taxon>
        <taxon>Sphaerularioidea</taxon>
        <taxon>Anguinidae</taxon>
        <taxon>Anguininae</taxon>
        <taxon>Ditylenchus</taxon>
    </lineage>
</organism>
<dbReference type="GO" id="GO:0005543">
    <property type="term" value="F:phospholipid binding"/>
    <property type="evidence" value="ECO:0007669"/>
    <property type="project" value="TreeGrafter"/>
</dbReference>
<sequence length="529" mass="55102">MFGNNSTPLFGSQPAAGQPSTTTTPSIFGSGNQPATSTPSILFGSQPATGQPPAGAPSIFGTLNTATTAGTQPLFGVQGSKQGQTLGLLLQSRLPQLQIPLLQLHPYLVVIFFRGSAGRRNKRCCSKLGLFGTASQGTTTATSTPSLSVLGNNPTPLLGSQLNSAGQASATTNSIFGISSAAAAGATQPVFGTTTTIQTSTQAAQPKSFAAPASQTAASNTAPLFGAAPATNATSTTSHFGAKPSSGQTSTPLAFVTQPAAGTPVSTATSAFVANTDSSGGQTTAPLSFGAQPATATPVPASSAAPISSAESTMGIFGTAPQAPTVTAATQAASVFGASNDSAKMSYKDLEQTLKVLRMDFENQEKQFLDEVDDLNTYDNILRRAQDKISGLAVDVDQLERQKDRFKYELQVVEQQQTELDNLVTEMEKVLGLPDYTQGTPIGLREPATTADVQRQNILQLQVTVDAQLKQIDDDVTDICEQLLDLQKIGGIRQILRKQIDTLGWVDKQSDMLGKQVQKTAAEILTLQK</sequence>
<dbReference type="GO" id="GO:0017056">
    <property type="term" value="F:structural constituent of nuclear pore"/>
    <property type="evidence" value="ECO:0007669"/>
    <property type="project" value="InterPro"/>
</dbReference>
<dbReference type="PANTHER" id="PTHR12084">
    <property type="entry name" value="NUCLEAR PORE GLYCOPROTEIN P62-RELATED"/>
    <property type="match status" value="1"/>
</dbReference>
<evidence type="ECO:0000256" key="7">
    <source>
        <dbReference type="ARBA" id="ARBA00023132"/>
    </source>
</evidence>
<evidence type="ECO:0000256" key="9">
    <source>
        <dbReference type="SAM" id="Coils"/>
    </source>
</evidence>
<comment type="similarity">
    <text evidence="2">Belongs to the nucleoporin NSP1/NUP62 family.</text>
</comment>
<keyword evidence="4" id="KW-0509">mRNA transport</keyword>
<protein>
    <submittedName>
        <fullName evidence="13">Nucleoporin NSP1-like C-terminal domain-containing protein</fullName>
    </submittedName>
</protein>
<dbReference type="GO" id="GO:0044613">
    <property type="term" value="C:nuclear pore central transport channel"/>
    <property type="evidence" value="ECO:0007669"/>
    <property type="project" value="TreeGrafter"/>
</dbReference>
<dbReference type="Proteomes" id="UP000887574">
    <property type="component" value="Unplaced"/>
</dbReference>
<dbReference type="GO" id="GO:0051028">
    <property type="term" value="P:mRNA transport"/>
    <property type="evidence" value="ECO:0007669"/>
    <property type="project" value="UniProtKB-KW"/>
</dbReference>
<evidence type="ECO:0000256" key="6">
    <source>
        <dbReference type="ARBA" id="ARBA00023010"/>
    </source>
</evidence>